<dbReference type="EMBL" id="JAPDRK010000007">
    <property type="protein sequence ID" value="KAJ9610874.1"/>
    <property type="molecule type" value="Genomic_DNA"/>
</dbReference>
<feature type="domain" description="RING-type" evidence="3">
    <location>
        <begin position="294"/>
        <end position="340"/>
    </location>
</feature>
<dbReference type="AlphaFoldDB" id="A0AA39CJ45"/>
<comment type="caution">
    <text evidence="4">The sequence shown here is derived from an EMBL/GenBank/DDBJ whole genome shotgun (WGS) entry which is preliminary data.</text>
</comment>
<dbReference type="SUPFAM" id="SSF57850">
    <property type="entry name" value="RING/U-box"/>
    <property type="match status" value="1"/>
</dbReference>
<reference evidence="4" key="1">
    <citation type="submission" date="2022-10" db="EMBL/GenBank/DDBJ databases">
        <title>Culturing micro-colonial fungi from biological soil crusts in the Mojave desert and describing Neophaeococcomyces mojavensis, and introducing the new genera and species Taxawa tesnikishii.</title>
        <authorList>
            <person name="Kurbessoian T."/>
            <person name="Stajich J.E."/>
        </authorList>
    </citation>
    <scope>NUCLEOTIDE SEQUENCE</scope>
    <source>
        <strain evidence="4">TK_41</strain>
    </source>
</reference>
<evidence type="ECO:0000313" key="5">
    <source>
        <dbReference type="Proteomes" id="UP001172673"/>
    </source>
</evidence>
<protein>
    <recommendedName>
        <fullName evidence="3">RING-type domain-containing protein</fullName>
    </recommendedName>
</protein>
<feature type="compositionally biased region" description="Acidic residues" evidence="2">
    <location>
        <begin position="458"/>
        <end position="467"/>
    </location>
</feature>
<keyword evidence="5" id="KW-1185">Reference proteome</keyword>
<gene>
    <name evidence="4" type="ORF">H2200_005651</name>
</gene>
<evidence type="ECO:0000256" key="1">
    <source>
        <dbReference type="PROSITE-ProRule" id="PRU00175"/>
    </source>
</evidence>
<proteinExistence type="predicted"/>
<dbReference type="CDD" id="cd16448">
    <property type="entry name" value="RING-H2"/>
    <property type="match status" value="1"/>
</dbReference>
<organism evidence="4 5">
    <name type="scientific">Cladophialophora chaetospira</name>
    <dbReference type="NCBI Taxonomy" id="386627"/>
    <lineage>
        <taxon>Eukaryota</taxon>
        <taxon>Fungi</taxon>
        <taxon>Dikarya</taxon>
        <taxon>Ascomycota</taxon>
        <taxon>Pezizomycotina</taxon>
        <taxon>Eurotiomycetes</taxon>
        <taxon>Chaetothyriomycetidae</taxon>
        <taxon>Chaetothyriales</taxon>
        <taxon>Herpotrichiellaceae</taxon>
        <taxon>Cladophialophora</taxon>
    </lineage>
</organism>
<dbReference type="PROSITE" id="PS50089">
    <property type="entry name" value="ZF_RING_2"/>
    <property type="match status" value="1"/>
</dbReference>
<evidence type="ECO:0000259" key="3">
    <source>
        <dbReference type="PROSITE" id="PS50089"/>
    </source>
</evidence>
<name>A0AA39CJ45_9EURO</name>
<dbReference type="InterPro" id="IPR001841">
    <property type="entry name" value="Znf_RING"/>
</dbReference>
<accession>A0AA39CJ45</accession>
<dbReference type="Gene3D" id="3.30.40.10">
    <property type="entry name" value="Zinc/RING finger domain, C3HC4 (zinc finger)"/>
    <property type="match status" value="1"/>
</dbReference>
<evidence type="ECO:0000313" key="4">
    <source>
        <dbReference type="EMBL" id="KAJ9610874.1"/>
    </source>
</evidence>
<keyword evidence="1" id="KW-0862">Zinc</keyword>
<dbReference type="Proteomes" id="UP001172673">
    <property type="component" value="Unassembled WGS sequence"/>
</dbReference>
<keyword evidence="1" id="KW-0863">Zinc-finger</keyword>
<evidence type="ECO:0000256" key="2">
    <source>
        <dbReference type="SAM" id="MobiDB-lite"/>
    </source>
</evidence>
<feature type="region of interest" description="Disordered" evidence="2">
    <location>
        <begin position="429"/>
        <end position="504"/>
    </location>
</feature>
<dbReference type="SMART" id="SM00184">
    <property type="entry name" value="RING"/>
    <property type="match status" value="1"/>
</dbReference>
<keyword evidence="1" id="KW-0479">Metal-binding</keyword>
<sequence>MIKCKDILRTIEYNARLLRLADTRQPIPVQESREFGDFGDNAINEVFQHELRVLSLIHRETLVDRDVGIWDYLDLCHTMRADPQRFIEDERERLRHGQRRLRADFGWFLSFGQSLNQARELMIGAYRVAGGEIGDERQAMALLDNTYRRIPPMTKLLIQLLCAEENFEEKLAEDHIWDIKIAKRVRILHPEEASQMTIQAAYRATTINMTELHWRFKRYSLRMRDLYAHRYLVDWRRKRLWNKLYLVIGETGADGVDTGTVENFLQWSTGSQLASVMFGVHPVHVTQLDPEKVCAICQQAPKLKELLMELKGCGHRLHAACLLGYWDQYYYYIHDCPLCRHLTPRLQERFPGFISMAEDIDICYGTDVDAPEIAQNRDHLIRHRQRRGLSPRVWTDGLPEHFWERERIAWLEGTTLKDRLATFPQARALGESDSDSGSSNGECDFEQHDPLNPGSDDNSNDEQDNGSEDGSGASDDNWPEGVMDAAFDPSNDISTVPDPGDLLR</sequence>
<dbReference type="InterPro" id="IPR013083">
    <property type="entry name" value="Znf_RING/FYVE/PHD"/>
</dbReference>
<dbReference type="GO" id="GO:0008270">
    <property type="term" value="F:zinc ion binding"/>
    <property type="evidence" value="ECO:0007669"/>
    <property type="project" value="UniProtKB-KW"/>
</dbReference>